<reference evidence="1 2" key="1">
    <citation type="submission" date="2018-11" db="EMBL/GenBank/DDBJ databases">
        <authorList>
            <consortium name="Pathogen Informatics"/>
        </authorList>
    </citation>
    <scope>NUCLEOTIDE SEQUENCE [LARGE SCALE GENOMIC DNA]</scope>
</reference>
<keyword evidence="2" id="KW-1185">Reference proteome</keyword>
<protein>
    <submittedName>
        <fullName evidence="1">Uncharacterized protein</fullName>
    </submittedName>
</protein>
<dbReference type="OrthoDB" id="10580478at2759"/>
<gene>
    <name evidence="1" type="ORF">DILT_LOCUS14486</name>
</gene>
<sequence>MQKQLKFRTPACLSCQWSKPQRHQKTYVGTFPSPKKQVHPGIKRSLLLSNDWSYLPTCVDRSVRWPEDVTVPDIGASLSSRIVSVPPLNTVRLPGETISPTPPVAVYDPINHLHRIRQFMWTLSTVPSRPSISESYLEEDGQHSLTSISI</sequence>
<organism evidence="1 2">
    <name type="scientific">Dibothriocephalus latus</name>
    <name type="common">Fish tapeworm</name>
    <name type="synonym">Diphyllobothrium latum</name>
    <dbReference type="NCBI Taxonomy" id="60516"/>
    <lineage>
        <taxon>Eukaryota</taxon>
        <taxon>Metazoa</taxon>
        <taxon>Spiralia</taxon>
        <taxon>Lophotrochozoa</taxon>
        <taxon>Platyhelminthes</taxon>
        <taxon>Cestoda</taxon>
        <taxon>Eucestoda</taxon>
        <taxon>Diphyllobothriidea</taxon>
        <taxon>Diphyllobothriidae</taxon>
        <taxon>Dibothriocephalus</taxon>
    </lineage>
</organism>
<accession>A0A3P7MMZ0</accession>
<name>A0A3P7MMZ0_DIBLA</name>
<dbReference type="EMBL" id="UYRU01074494">
    <property type="protein sequence ID" value="VDN24687.1"/>
    <property type="molecule type" value="Genomic_DNA"/>
</dbReference>
<dbReference type="AlphaFoldDB" id="A0A3P7MMZ0"/>
<evidence type="ECO:0000313" key="2">
    <source>
        <dbReference type="Proteomes" id="UP000281553"/>
    </source>
</evidence>
<proteinExistence type="predicted"/>
<dbReference type="Proteomes" id="UP000281553">
    <property type="component" value="Unassembled WGS sequence"/>
</dbReference>
<evidence type="ECO:0000313" key="1">
    <source>
        <dbReference type="EMBL" id="VDN24687.1"/>
    </source>
</evidence>